<gene>
    <name evidence="1" type="ordered locus">MYSTI_04790</name>
</gene>
<evidence type="ECO:0000313" key="2">
    <source>
        <dbReference type="Proteomes" id="UP000011131"/>
    </source>
</evidence>
<organism evidence="1 2">
    <name type="scientific">Myxococcus stipitatus (strain DSM 14675 / JCM 12634 / Mx s8)</name>
    <dbReference type="NCBI Taxonomy" id="1278073"/>
    <lineage>
        <taxon>Bacteria</taxon>
        <taxon>Pseudomonadati</taxon>
        <taxon>Myxococcota</taxon>
        <taxon>Myxococcia</taxon>
        <taxon>Myxococcales</taxon>
        <taxon>Cystobacterineae</taxon>
        <taxon>Myxococcaceae</taxon>
        <taxon>Myxococcus</taxon>
    </lineage>
</organism>
<protein>
    <submittedName>
        <fullName evidence="1">Uncharacterized protein</fullName>
    </submittedName>
</protein>
<dbReference type="KEGG" id="msd:MYSTI_04790"/>
<keyword evidence="2" id="KW-1185">Reference proteome</keyword>
<dbReference type="AlphaFoldDB" id="L7UDZ9"/>
<dbReference type="HOGENOM" id="CLU_1336312_0_0_7"/>
<accession>L7UDZ9</accession>
<dbReference type="RefSeq" id="WP_015350336.1">
    <property type="nucleotide sequence ID" value="NC_020126.1"/>
</dbReference>
<dbReference type="EMBL" id="CP004025">
    <property type="protein sequence ID" value="AGC46080.1"/>
    <property type="molecule type" value="Genomic_DNA"/>
</dbReference>
<evidence type="ECO:0000313" key="1">
    <source>
        <dbReference type="EMBL" id="AGC46080.1"/>
    </source>
</evidence>
<reference evidence="1 2" key="1">
    <citation type="journal article" date="2013" name="Genome Announc.">
        <title>Complete genome sequence of Myxococcus stipitatus strain DSM 14675, a fruiting myxobacterium.</title>
        <authorList>
            <person name="Huntley S."/>
            <person name="Kneip S."/>
            <person name="Treuner-Lange A."/>
            <person name="Sogaard-Andersen L."/>
        </authorList>
    </citation>
    <scope>NUCLEOTIDE SEQUENCE [LARGE SCALE GENOMIC DNA]</scope>
    <source>
        <strain evidence="2">DSM 14675 / JCM 12634 / Mx s8</strain>
    </source>
</reference>
<proteinExistence type="predicted"/>
<dbReference type="Proteomes" id="UP000011131">
    <property type="component" value="Chromosome"/>
</dbReference>
<dbReference type="STRING" id="1278073.MYSTI_04790"/>
<dbReference type="PATRIC" id="fig|1278073.3.peg.4863"/>
<sequence length="205" mass="21924">MRGWVSGVMRVLVCVTGVARAEDAASEVSHKVELVLDCGFLAGSERLSVVVGAPRTVARGLSYTLTFQNGEGVVPKSRGPIKVYDIHDIELTLGFPPTARLVPGSLTLEGGLNVGETTAFIDAQLNQLTYVLATKGTRILAGMRYTPPRVRWQVRNEAPPGAELPVRIERIAITSRSSLGTKRVVCSPEAEDSVLARSLSVASAR</sequence>
<name>L7UDZ9_MYXSD</name>